<organism evidence="1 2">
    <name type="scientific">Pseudomonas putida</name>
    <name type="common">Arthrobacter siderocapsulatus</name>
    <dbReference type="NCBI Taxonomy" id="303"/>
    <lineage>
        <taxon>Bacteria</taxon>
        <taxon>Pseudomonadati</taxon>
        <taxon>Pseudomonadota</taxon>
        <taxon>Gammaproteobacteria</taxon>
        <taxon>Pseudomonadales</taxon>
        <taxon>Pseudomonadaceae</taxon>
        <taxon>Pseudomonas</taxon>
    </lineage>
</organism>
<sequence length="898" mass="98947">MAARSTRQMRAQAAVLHAGTPTVTSPFHTLALYRAEYTPGVSPRLLSERTVKDPSARATRIFGARALLNEVTANADAETVTALDGRPLSLHTADGDVALRLQDSAGRPLWSLNAQQTATAMSYEAASLSGRPLSLTEMAAGAPLGRVRERYCYAPAGESYWKARNLCGHVRESCNNAGIDRSLSLSLTGQSLASEQCLLKVEIEQPDWFRTTEEDVEAPLEVLNRLDATGALLSTTHAAGVTTLEIYGISGAREQTRVRYMKGGKVGEVVTLRDARYAANSRLLEQTAGNGVLDRYEYDPRVPRLKRRLTARPVGHPLGGLVISDLHYEHDPVGNILSLDDQGADPEWHNNLQATGLRQYAYDTLNRLVSATGRERVLAARHHPSSGIRSDPSAGQVWAPYKEEYSYDDGNNLWRIWHNAGAGQRTVELDVALGSNHAVMKGQGHTPETGFLAGGLQKQLAGGGHLQWHADNQLKAVTLIRRNHEDDDEERYHYADGARRTRKALSVKVGGGRQTTLTTYTHAFELRQRALGGVSEPQRHVVITTMGTARLVMSPPNGEAQLRFGFSDHLNSSGGETDAAGKVIVREEYAPYGGTVGEDEPATEVDNLTQRTLRHAGKERDATGLYFYGWRYYQPEVGRWLSADPGGLIDGVNLFRMVKNSPVNFHDDNGRVPLDVNALRNNNVGGYPATSVSLSLLNEETPNDVLMREEMEHSEIDDYKISSFSGQPPQLSGFTAEFLPNVWIISFLQRDPILKAHASTVVLEQYRLVSKANNFYGTLPTAIVFSDVVNQQAILSLKTRFKDLFSSSQRQAYSRVKRFLGTPGLGMFTTGLINRLGLEATAVSLHDNKFIKVEVRPATETTLEQNRLAETALRAQLSKQKADYRTQASNRRGRLTRL</sequence>
<dbReference type="EMBL" id="CP026115">
    <property type="protein sequence ID" value="QHG66976.2"/>
    <property type="molecule type" value="Genomic_DNA"/>
</dbReference>
<dbReference type="Gene3D" id="2.180.10.10">
    <property type="entry name" value="RHS repeat-associated core"/>
    <property type="match status" value="1"/>
</dbReference>
<dbReference type="PANTHER" id="PTHR32305">
    <property type="match status" value="1"/>
</dbReference>
<dbReference type="NCBIfam" id="TIGR03696">
    <property type="entry name" value="Rhs_assc_core"/>
    <property type="match status" value="1"/>
</dbReference>
<dbReference type="InterPro" id="IPR050708">
    <property type="entry name" value="T6SS_VgrG/RHS"/>
</dbReference>
<accession>A0A6I6Y5W7</accession>
<evidence type="ECO:0000313" key="2">
    <source>
        <dbReference type="Proteomes" id="UP000464480"/>
    </source>
</evidence>
<dbReference type="RefSeq" id="WP_159412070.1">
    <property type="nucleotide sequence ID" value="NZ_CP026115.2"/>
</dbReference>
<proteinExistence type="predicted"/>
<dbReference type="Proteomes" id="UP000464480">
    <property type="component" value="Chromosome"/>
</dbReference>
<reference evidence="1 2" key="1">
    <citation type="submission" date="2020-02" db="EMBL/GenBank/DDBJ databases">
        <title>Pseudomonas Putida W5 Complete Genome Assembly.</title>
        <authorList>
            <person name="Yuan Z.-C."/>
            <person name="Shaw G.A."/>
            <person name="Cusano A.D."/>
            <person name="Caddey B.J."/>
            <person name="Weselowski B.J."/>
        </authorList>
    </citation>
    <scope>NUCLEOTIDE SEQUENCE [LARGE SCALE GENOMIC DNA]</scope>
    <source>
        <strain evidence="1 2">W5</strain>
    </source>
</reference>
<evidence type="ECO:0000313" key="1">
    <source>
        <dbReference type="EMBL" id="QHG66976.2"/>
    </source>
</evidence>
<dbReference type="AlphaFoldDB" id="A0A6I6Y5W7"/>
<dbReference type="PANTHER" id="PTHR32305:SF15">
    <property type="entry name" value="PROTEIN RHSA-RELATED"/>
    <property type="match status" value="1"/>
</dbReference>
<gene>
    <name evidence="1" type="ORF">C2H86_22220</name>
</gene>
<name>A0A6I6Y5W7_PSEPU</name>
<protein>
    <submittedName>
        <fullName evidence="1">RHS repeat protein</fullName>
    </submittedName>
</protein>
<dbReference type="InterPro" id="IPR022385">
    <property type="entry name" value="Rhs_assc_core"/>
</dbReference>